<sequence>MLLSTMPLRLPLVLLPLLLLFLSPQRAHAAGKTHIYIDQIPLYSSLAPCALDRVSVIVRNQASGCGDDTQLTSFACFCIDSSSEFASIISTAVADQCESAATQTQAQTFASGIEVRSPAITAAARLRKRAGLGLVARATPTGAAAGDVQSALEVFNSYCAKSTELTRFNQPATIVVTSPPQATITISPTSSSPPPISSSTSKPRTPLTAILLPTILLPILAILALLFFLHRRRQRQAAQRPKIYEAPDSTADRPPPPTKDLNYAYAMRRELVGDEGRRMEVPAAGGGGGRRVIGVQELESRNMAVELDAGGVGEKRGEKEGWV</sequence>
<evidence type="ECO:0000256" key="2">
    <source>
        <dbReference type="SAM" id="Phobius"/>
    </source>
</evidence>
<dbReference type="GeneID" id="54580344"/>
<dbReference type="AlphaFoldDB" id="A0A6A6I7C9"/>
<evidence type="ECO:0008006" key="6">
    <source>
        <dbReference type="Google" id="ProtNLM"/>
    </source>
</evidence>
<gene>
    <name evidence="4" type="ORF">BU26DRAFT_507638</name>
</gene>
<accession>A0A6A6I7C9</accession>
<feature type="signal peptide" evidence="3">
    <location>
        <begin position="1"/>
        <end position="29"/>
    </location>
</feature>
<dbReference type="Proteomes" id="UP000800094">
    <property type="component" value="Unassembled WGS sequence"/>
</dbReference>
<evidence type="ECO:0000256" key="3">
    <source>
        <dbReference type="SAM" id="SignalP"/>
    </source>
</evidence>
<feature type="region of interest" description="Disordered" evidence="1">
    <location>
        <begin position="238"/>
        <end position="261"/>
    </location>
</feature>
<protein>
    <recommendedName>
        <fullName evidence="6">Extracellular membrane protein CFEM domain-containing protein</fullName>
    </recommendedName>
</protein>
<feature type="region of interest" description="Disordered" evidence="1">
    <location>
        <begin position="184"/>
        <end position="203"/>
    </location>
</feature>
<proteinExistence type="predicted"/>
<dbReference type="OrthoDB" id="3794517at2759"/>
<name>A0A6A6I7C9_9PLEO</name>
<evidence type="ECO:0000256" key="1">
    <source>
        <dbReference type="SAM" id="MobiDB-lite"/>
    </source>
</evidence>
<feature type="transmembrane region" description="Helical" evidence="2">
    <location>
        <begin position="207"/>
        <end position="229"/>
    </location>
</feature>
<evidence type="ECO:0000313" key="5">
    <source>
        <dbReference type="Proteomes" id="UP000800094"/>
    </source>
</evidence>
<organism evidence="4 5">
    <name type="scientific">Trematosphaeria pertusa</name>
    <dbReference type="NCBI Taxonomy" id="390896"/>
    <lineage>
        <taxon>Eukaryota</taxon>
        <taxon>Fungi</taxon>
        <taxon>Dikarya</taxon>
        <taxon>Ascomycota</taxon>
        <taxon>Pezizomycotina</taxon>
        <taxon>Dothideomycetes</taxon>
        <taxon>Pleosporomycetidae</taxon>
        <taxon>Pleosporales</taxon>
        <taxon>Massarineae</taxon>
        <taxon>Trematosphaeriaceae</taxon>
        <taxon>Trematosphaeria</taxon>
    </lineage>
</organism>
<keyword evidence="5" id="KW-1185">Reference proteome</keyword>
<reference evidence="4" key="1">
    <citation type="journal article" date="2020" name="Stud. Mycol.">
        <title>101 Dothideomycetes genomes: a test case for predicting lifestyles and emergence of pathogens.</title>
        <authorList>
            <person name="Haridas S."/>
            <person name="Albert R."/>
            <person name="Binder M."/>
            <person name="Bloem J."/>
            <person name="Labutti K."/>
            <person name="Salamov A."/>
            <person name="Andreopoulos B."/>
            <person name="Baker S."/>
            <person name="Barry K."/>
            <person name="Bills G."/>
            <person name="Bluhm B."/>
            <person name="Cannon C."/>
            <person name="Castanera R."/>
            <person name="Culley D."/>
            <person name="Daum C."/>
            <person name="Ezra D."/>
            <person name="Gonzalez J."/>
            <person name="Henrissat B."/>
            <person name="Kuo A."/>
            <person name="Liang C."/>
            <person name="Lipzen A."/>
            <person name="Lutzoni F."/>
            <person name="Magnuson J."/>
            <person name="Mondo S."/>
            <person name="Nolan M."/>
            <person name="Ohm R."/>
            <person name="Pangilinan J."/>
            <person name="Park H.-J."/>
            <person name="Ramirez L."/>
            <person name="Alfaro M."/>
            <person name="Sun H."/>
            <person name="Tritt A."/>
            <person name="Yoshinaga Y."/>
            <person name="Zwiers L.-H."/>
            <person name="Turgeon B."/>
            <person name="Goodwin S."/>
            <person name="Spatafora J."/>
            <person name="Crous P."/>
            <person name="Grigoriev I."/>
        </authorList>
    </citation>
    <scope>NUCLEOTIDE SEQUENCE</scope>
    <source>
        <strain evidence="4">CBS 122368</strain>
    </source>
</reference>
<keyword evidence="2" id="KW-0472">Membrane</keyword>
<keyword evidence="3" id="KW-0732">Signal</keyword>
<feature type="chain" id="PRO_5025577123" description="Extracellular membrane protein CFEM domain-containing protein" evidence="3">
    <location>
        <begin position="30"/>
        <end position="323"/>
    </location>
</feature>
<dbReference type="EMBL" id="ML987199">
    <property type="protein sequence ID" value="KAF2245978.1"/>
    <property type="molecule type" value="Genomic_DNA"/>
</dbReference>
<keyword evidence="2" id="KW-0812">Transmembrane</keyword>
<dbReference type="RefSeq" id="XP_033680982.1">
    <property type="nucleotide sequence ID" value="XM_033827014.1"/>
</dbReference>
<evidence type="ECO:0000313" key="4">
    <source>
        <dbReference type="EMBL" id="KAF2245978.1"/>
    </source>
</evidence>
<keyword evidence="2" id="KW-1133">Transmembrane helix</keyword>